<evidence type="ECO:0000313" key="6">
    <source>
        <dbReference type="Proteomes" id="UP001165289"/>
    </source>
</evidence>
<proteinExistence type="inferred from homology"/>
<dbReference type="InterPro" id="IPR001680">
    <property type="entry name" value="WD40_rpt"/>
</dbReference>
<evidence type="ECO:0000256" key="3">
    <source>
        <dbReference type="ARBA" id="ARBA00023006"/>
    </source>
</evidence>
<keyword evidence="3" id="KW-0072">Autophagy</keyword>
<dbReference type="GO" id="GO:0006914">
    <property type="term" value="P:autophagy"/>
    <property type="evidence" value="ECO:0007669"/>
    <property type="project" value="UniProtKB-KW"/>
</dbReference>
<dbReference type="Pfam" id="PF21032">
    <property type="entry name" value="PROPPIN"/>
    <property type="match status" value="1"/>
</dbReference>
<accession>A0AAV7JWB4</accession>
<dbReference type="PANTHER" id="PTHR11227">
    <property type="entry name" value="WD-REPEAT PROTEIN INTERACTING WITH PHOSPHOINOSIDES WIPI -RELATED"/>
    <property type="match status" value="1"/>
</dbReference>
<evidence type="ECO:0000313" key="5">
    <source>
        <dbReference type="EMBL" id="KAI6652894.1"/>
    </source>
</evidence>
<keyword evidence="6" id="KW-1185">Reference proteome</keyword>
<name>A0AAV7JWB4_9METZ</name>
<keyword evidence="1" id="KW-0853">WD repeat</keyword>
<dbReference type="EMBL" id="JAKMXF010000297">
    <property type="protein sequence ID" value="KAI6652894.1"/>
    <property type="molecule type" value="Genomic_DNA"/>
</dbReference>
<protein>
    <submittedName>
        <fullName evidence="5">WD repeat domain phosphoinositide-interacting protein 4-like</fullName>
    </submittedName>
</protein>
<dbReference type="SUPFAM" id="SSF50978">
    <property type="entry name" value="WD40 repeat-like"/>
    <property type="match status" value="1"/>
</dbReference>
<comment type="similarity">
    <text evidence="4">Belongs to the WD repeat PROPPIN family.</text>
</comment>
<evidence type="ECO:0000256" key="4">
    <source>
        <dbReference type="ARBA" id="ARBA00025740"/>
    </source>
</evidence>
<keyword evidence="2" id="KW-0677">Repeat</keyword>
<dbReference type="InterPro" id="IPR015943">
    <property type="entry name" value="WD40/YVTN_repeat-like_dom_sf"/>
</dbReference>
<dbReference type="InterPro" id="IPR048720">
    <property type="entry name" value="PROPPIN"/>
</dbReference>
<comment type="caution">
    <text evidence="5">The sequence shown here is derived from an EMBL/GenBank/DDBJ whole genome shotgun (WGS) entry which is preliminary data.</text>
</comment>
<dbReference type="GO" id="GO:0005737">
    <property type="term" value="C:cytoplasm"/>
    <property type="evidence" value="ECO:0007669"/>
    <property type="project" value="UniProtKB-ARBA"/>
</dbReference>
<dbReference type="SMART" id="SM00320">
    <property type="entry name" value="WD40"/>
    <property type="match status" value="2"/>
</dbReference>
<sequence length="361" mass="39865">MATTSSISSNLFSSQSPPNNIVTHHVGINQDQSCFVCSTETGFHVFNLDPLRERCHIDLKVPKSVYKAEMLHRTNLVAVIGGGSTLSQDTVMIWDDYKKKFILEFKCSGPVASVCLRRDRIVLVLASQIFVYSFPTQSPTLLYSSHTSHNPEGVCALSSCVERGLLAFPSKLSGKVQLIDITYVPAGVTASPVSVEAHKHDIAYLSINPTGTMLATASIQGTLIRIFNVERLSDKPKQIMELRRGSDMARILCINFSLDSRYLCVSSDKGTVHIFSVDDLKLNKKSKLAPVIQHGSYINSLWALANFTLPTESPCQCCFSGTQTVTAVCLDGSCYRYLFTTDGACTRESFDRYIDPEDEDF</sequence>
<dbReference type="Proteomes" id="UP001165289">
    <property type="component" value="Unassembled WGS sequence"/>
</dbReference>
<dbReference type="Gene3D" id="2.130.10.10">
    <property type="entry name" value="YVTN repeat-like/Quinoprotein amine dehydrogenase"/>
    <property type="match status" value="1"/>
</dbReference>
<evidence type="ECO:0000256" key="2">
    <source>
        <dbReference type="ARBA" id="ARBA00022737"/>
    </source>
</evidence>
<reference evidence="5 6" key="1">
    <citation type="journal article" date="2023" name="BMC Biol.">
        <title>The compact genome of the sponge Oopsacas minuta (Hexactinellida) is lacking key metazoan core genes.</title>
        <authorList>
            <person name="Santini S."/>
            <person name="Schenkelaars Q."/>
            <person name="Jourda C."/>
            <person name="Duchesne M."/>
            <person name="Belahbib H."/>
            <person name="Rocher C."/>
            <person name="Selva M."/>
            <person name="Riesgo A."/>
            <person name="Vervoort M."/>
            <person name="Leys S.P."/>
            <person name="Kodjabachian L."/>
            <person name="Le Bivic A."/>
            <person name="Borchiellini C."/>
            <person name="Claverie J.M."/>
            <person name="Renard E."/>
        </authorList>
    </citation>
    <scope>NUCLEOTIDE SEQUENCE [LARGE SCALE GENOMIC DNA]</scope>
    <source>
        <strain evidence="5">SPO-2</strain>
    </source>
</reference>
<evidence type="ECO:0000256" key="1">
    <source>
        <dbReference type="ARBA" id="ARBA00022574"/>
    </source>
</evidence>
<dbReference type="AlphaFoldDB" id="A0AAV7JWB4"/>
<dbReference type="InterPro" id="IPR036322">
    <property type="entry name" value="WD40_repeat_dom_sf"/>
</dbReference>
<organism evidence="5 6">
    <name type="scientific">Oopsacas minuta</name>
    <dbReference type="NCBI Taxonomy" id="111878"/>
    <lineage>
        <taxon>Eukaryota</taxon>
        <taxon>Metazoa</taxon>
        <taxon>Porifera</taxon>
        <taxon>Hexactinellida</taxon>
        <taxon>Hexasterophora</taxon>
        <taxon>Lyssacinosida</taxon>
        <taxon>Leucopsacidae</taxon>
        <taxon>Oopsacas</taxon>
    </lineage>
</organism>
<gene>
    <name evidence="5" type="ORF">LOD99_4280</name>
</gene>